<name>A0ACC0X411_9ROSI</name>
<organism evidence="1 2">
    <name type="scientific">Pistacia integerrima</name>
    <dbReference type="NCBI Taxonomy" id="434235"/>
    <lineage>
        <taxon>Eukaryota</taxon>
        <taxon>Viridiplantae</taxon>
        <taxon>Streptophyta</taxon>
        <taxon>Embryophyta</taxon>
        <taxon>Tracheophyta</taxon>
        <taxon>Spermatophyta</taxon>
        <taxon>Magnoliopsida</taxon>
        <taxon>eudicotyledons</taxon>
        <taxon>Gunneridae</taxon>
        <taxon>Pentapetalae</taxon>
        <taxon>rosids</taxon>
        <taxon>malvids</taxon>
        <taxon>Sapindales</taxon>
        <taxon>Anacardiaceae</taxon>
        <taxon>Pistacia</taxon>
    </lineage>
</organism>
<proteinExistence type="predicted"/>
<accession>A0ACC0X411</accession>
<gene>
    <name evidence="1" type="ORF">Pint_28970</name>
</gene>
<dbReference type="EMBL" id="CM047750">
    <property type="protein sequence ID" value="KAJ0008231.1"/>
    <property type="molecule type" value="Genomic_DNA"/>
</dbReference>
<comment type="caution">
    <text evidence="1">The sequence shown here is derived from an EMBL/GenBank/DDBJ whole genome shotgun (WGS) entry which is preliminary data.</text>
</comment>
<protein>
    <submittedName>
        <fullName evidence="1">Uncharacterized protein</fullName>
    </submittedName>
</protein>
<evidence type="ECO:0000313" key="1">
    <source>
        <dbReference type="EMBL" id="KAJ0008231.1"/>
    </source>
</evidence>
<keyword evidence="2" id="KW-1185">Reference proteome</keyword>
<evidence type="ECO:0000313" key="2">
    <source>
        <dbReference type="Proteomes" id="UP001163603"/>
    </source>
</evidence>
<dbReference type="Proteomes" id="UP001163603">
    <property type="component" value="Chromosome 15"/>
</dbReference>
<sequence length="495" mass="56439">MRTVMSFKKRELAGKLPELENVTINEESMSFKKRELAGKLPELENVTINEESMSFKSRKLVKLNLDFSTNHQLIMDNKAKTGHHHDRLDTAATKLQKFHKSYRTDCAVVIEALWWKEMEYAALRRSSVSFFTADHKSETAVSKWERARIRAAKIGKGLSKNEKAQKLVLIHWLEAIDPRHRYGGNLHPYYDVWMESESNQPFFYWLDIGDGKDVSTEKCSRTNLQHQCIKYLGPKEREAYEVVMENGKLVYKQSRVFVDTPKGSQWIFVLGTSMDFYVGEKKKGFFQHSSFLAGGTTMASGRLVAHSGILEAIWPLSGHYRPTEEHFKEFCNFLEDHRIDLTNVKKVSIDEYIPPKVTEDKKPIKSEEPAVLTLESTDEPKKQGNKLKKEEESMKVQEESAAGLEESIKKPLLLQKWSKGGGPKELQHHGVEQVLNLSPRPVKSARPFVISCGLVASPRPGSKIQFPPSTLACLGLPNPIHFSNSKVIREVIRAD</sequence>
<reference evidence="2" key="1">
    <citation type="journal article" date="2023" name="G3 (Bethesda)">
        <title>Genome assembly and association tests identify interacting loci associated with vigor, precocity, and sex in interspecific pistachio rootstocks.</title>
        <authorList>
            <person name="Palmer W."/>
            <person name="Jacygrad E."/>
            <person name="Sagayaradj S."/>
            <person name="Cavanaugh K."/>
            <person name="Han R."/>
            <person name="Bertier L."/>
            <person name="Beede B."/>
            <person name="Kafkas S."/>
            <person name="Golino D."/>
            <person name="Preece J."/>
            <person name="Michelmore R."/>
        </authorList>
    </citation>
    <scope>NUCLEOTIDE SEQUENCE [LARGE SCALE GENOMIC DNA]</scope>
</reference>